<evidence type="ECO:0000313" key="4">
    <source>
        <dbReference type="EMBL" id="ETX07756.1"/>
    </source>
</evidence>
<dbReference type="SMART" id="SM00044">
    <property type="entry name" value="CYCc"/>
    <property type="match status" value="2"/>
</dbReference>
<dbReference type="Gene3D" id="3.30.70.1230">
    <property type="entry name" value="Nucleotide cyclase"/>
    <property type="match status" value="2"/>
</dbReference>
<dbReference type="Pfam" id="PF13191">
    <property type="entry name" value="AAA_16"/>
    <property type="match status" value="1"/>
</dbReference>
<evidence type="ECO:0000259" key="3">
    <source>
        <dbReference type="PROSITE" id="PS50125"/>
    </source>
</evidence>
<feature type="domain" description="Guanylate cyclase" evidence="3">
    <location>
        <begin position="74"/>
        <end position="204"/>
    </location>
</feature>
<dbReference type="PANTHER" id="PTHR16305">
    <property type="entry name" value="TESTICULAR SOLUBLE ADENYLYL CYCLASE"/>
    <property type="match status" value="1"/>
</dbReference>
<dbReference type="GO" id="GO:0005524">
    <property type="term" value="F:ATP binding"/>
    <property type="evidence" value="ECO:0007669"/>
    <property type="project" value="UniProtKB-KW"/>
</dbReference>
<evidence type="ECO:0000256" key="1">
    <source>
        <dbReference type="ARBA" id="ARBA00022741"/>
    </source>
</evidence>
<dbReference type="InterPro" id="IPR041664">
    <property type="entry name" value="AAA_16"/>
</dbReference>
<organism evidence="4 5">
    <name type="scientific">Candidatus Entotheonella gemina</name>
    <dbReference type="NCBI Taxonomy" id="1429439"/>
    <lineage>
        <taxon>Bacteria</taxon>
        <taxon>Pseudomonadati</taxon>
        <taxon>Nitrospinota/Tectimicrobiota group</taxon>
        <taxon>Candidatus Tectimicrobiota</taxon>
        <taxon>Candidatus Entotheonellia</taxon>
        <taxon>Candidatus Entotheonellales</taxon>
        <taxon>Candidatus Entotheonellaceae</taxon>
        <taxon>Candidatus Entotheonella</taxon>
    </lineage>
</organism>
<dbReference type="PANTHER" id="PTHR16305:SF28">
    <property type="entry name" value="GUANYLATE CYCLASE DOMAIN-CONTAINING PROTEIN"/>
    <property type="match status" value="1"/>
</dbReference>
<dbReference type="Gene3D" id="1.25.40.10">
    <property type="entry name" value="Tetratricopeptide repeat domain"/>
    <property type="match status" value="1"/>
</dbReference>
<gene>
    <name evidence="4" type="ORF">ETSY2_09400</name>
</gene>
<sequence length="1163" mass="128343">MMIDEILAHILAQLRRQGRISYDDIRAQYHLDEEALAALKHRIMEVGQAMIDEKGVALVNPEALAADIDRPQLTVLCCDVVGSTALSSALDPEDLRAVVRDYQRVSVEVIEHFGGHVAQYLGDGLMVYFGYPVSHTDDAQRAVAAGLQLLAAMAALNERLELQSRVRLAVRIGIHSGSVVVGELGDGQAQLAVGETPNVAAGLVALAKPDTVVVSEATAELIADAFDCDPLGIYHLEGVTEPVLMSRVRPVHGRPFGLTEFTGLTDTSATGGRAGRSDVDHAERRQLTVMFCDLADAGTLAIQLTPETLLEVVQAYQEASAGTVAHFGGHIAQYLDHGLLVYFGYPYAHEDDAQRAVRTALGMIEGMTALNAHLASRYQVRVAVRIGIHTGLVVAGEMGGGSRTEQLAVGEALNLAARIQGLAEPNTVVISAATHRLLGDELGVEELGLHTLRGITEPISVNRVLGVRETNRPGAVVAGRTGLVGREAELNMLQDRWAQSVAGQGQAVLLNGDAGIGKSRLVTALREVVGHEGALQVTFRCSPYHRNSALHPVITHLERVLQFRREETPEARWAKLERVLGTYRFPESDTLPLLADLLSIALPPHVPSVQLTSAQQRLRTQELLLAWLMEDVERQPILMVCEDLHWADPSTLEMLDLLLDYIASKQMLTVMTCRPEFQAPWEIRPNLTPLSLNRLEEDEVAAIVERVTLGKTLPASLLNQITSRTDGIPLFVEEMTKTILESGMLREVDGRYELTGRLSELSIPATLQDSLMARLDRLGSAKHLAQLGAVIGRESPYELLSAVWDGDEMSLQTWLDQLVEVEMMLERGPRPQAVYTFKHALIQDTAYQSLLRSTRQRYHQQIAEVLENEFGNIVDAQPELLARHYSEAGQVQQAAEYWLRAGQQAIQRSANQEAIEHLKAGLNALHLLPETPKRIEDELTFRLSMGSPLIATRGYAAPEVRDNYARARYLSRGLQGIPRRLEVAMGLWMFYAVRAELSTAQELAEQLLSLSQSQPDPALFLEAEQALGITYSMRGMLAPARAHFERGIAIYDPNRHREHAFSYGQDSKVVCLCHVAIVLWLLGEPDAALERCQEAMRLASDLSHPFSRSWALYYTAMVHQLRREAPKTQAYAEALIELCQEQGFAYRQVQGNILREWARAEQG</sequence>
<dbReference type="EMBL" id="AZHX01000381">
    <property type="protein sequence ID" value="ETX07756.1"/>
    <property type="molecule type" value="Genomic_DNA"/>
</dbReference>
<keyword evidence="2" id="KW-0067">ATP-binding</keyword>
<protein>
    <recommendedName>
        <fullName evidence="3">Guanylate cyclase domain-containing protein</fullName>
    </recommendedName>
</protein>
<dbReference type="GO" id="GO:0005737">
    <property type="term" value="C:cytoplasm"/>
    <property type="evidence" value="ECO:0007669"/>
    <property type="project" value="TreeGrafter"/>
</dbReference>
<reference evidence="4 5" key="1">
    <citation type="journal article" date="2014" name="Nature">
        <title>An environmental bacterial taxon with a large and distinct metabolic repertoire.</title>
        <authorList>
            <person name="Wilson M.C."/>
            <person name="Mori T."/>
            <person name="Ruckert C."/>
            <person name="Uria A.R."/>
            <person name="Helf M.J."/>
            <person name="Takada K."/>
            <person name="Gernert C."/>
            <person name="Steffens U.A."/>
            <person name="Heycke N."/>
            <person name="Schmitt S."/>
            <person name="Rinke C."/>
            <person name="Helfrich E.J."/>
            <person name="Brachmann A.O."/>
            <person name="Gurgui C."/>
            <person name="Wakimoto T."/>
            <person name="Kracht M."/>
            <person name="Crusemann M."/>
            <person name="Hentschel U."/>
            <person name="Abe I."/>
            <person name="Matsunaga S."/>
            <person name="Kalinowski J."/>
            <person name="Takeyama H."/>
            <person name="Piel J."/>
        </authorList>
    </citation>
    <scope>NUCLEOTIDE SEQUENCE [LARGE SCALE GENOMIC DNA]</scope>
    <source>
        <strain evidence="5">TSY2</strain>
    </source>
</reference>
<keyword evidence="5" id="KW-1185">Reference proteome</keyword>
<dbReference type="InterPro" id="IPR029787">
    <property type="entry name" value="Nucleotide_cyclase"/>
</dbReference>
<evidence type="ECO:0000256" key="2">
    <source>
        <dbReference type="ARBA" id="ARBA00022840"/>
    </source>
</evidence>
<comment type="caution">
    <text evidence="4">The sequence shown here is derived from an EMBL/GenBank/DDBJ whole genome shotgun (WGS) entry which is preliminary data.</text>
</comment>
<keyword evidence="1" id="KW-0547">Nucleotide-binding</keyword>
<dbReference type="CDD" id="cd07302">
    <property type="entry name" value="CHD"/>
    <property type="match status" value="2"/>
</dbReference>
<dbReference type="GO" id="GO:0035556">
    <property type="term" value="P:intracellular signal transduction"/>
    <property type="evidence" value="ECO:0007669"/>
    <property type="project" value="InterPro"/>
</dbReference>
<dbReference type="HOGENOM" id="CLU_004435_4_0_7"/>
<dbReference type="SUPFAM" id="SSF55073">
    <property type="entry name" value="Nucleotide cyclase"/>
    <property type="match status" value="2"/>
</dbReference>
<dbReference type="SMART" id="SM00028">
    <property type="entry name" value="TPR"/>
    <property type="match status" value="2"/>
</dbReference>
<dbReference type="AlphaFoldDB" id="W4MCV5"/>
<accession>W4MCV5</accession>
<proteinExistence type="predicted"/>
<dbReference type="PROSITE" id="PS50125">
    <property type="entry name" value="GUANYLATE_CYCLASE_2"/>
    <property type="match status" value="2"/>
</dbReference>
<dbReference type="Proteomes" id="UP000019140">
    <property type="component" value="Unassembled WGS sequence"/>
</dbReference>
<dbReference type="InterPro" id="IPR027417">
    <property type="entry name" value="P-loop_NTPase"/>
</dbReference>
<feature type="non-terminal residue" evidence="4">
    <location>
        <position position="1163"/>
    </location>
</feature>
<dbReference type="InterPro" id="IPR019734">
    <property type="entry name" value="TPR_rpt"/>
</dbReference>
<dbReference type="InterPro" id="IPR011990">
    <property type="entry name" value="TPR-like_helical_dom_sf"/>
</dbReference>
<evidence type="ECO:0000313" key="5">
    <source>
        <dbReference type="Proteomes" id="UP000019140"/>
    </source>
</evidence>
<feature type="domain" description="Guanylate cyclase" evidence="3">
    <location>
        <begin position="288"/>
        <end position="420"/>
    </location>
</feature>
<dbReference type="GO" id="GO:0009190">
    <property type="term" value="P:cyclic nucleotide biosynthetic process"/>
    <property type="evidence" value="ECO:0007669"/>
    <property type="project" value="InterPro"/>
</dbReference>
<dbReference type="GO" id="GO:0004016">
    <property type="term" value="F:adenylate cyclase activity"/>
    <property type="evidence" value="ECO:0007669"/>
    <property type="project" value="TreeGrafter"/>
</dbReference>
<dbReference type="InterPro" id="IPR001054">
    <property type="entry name" value="A/G_cyclase"/>
</dbReference>
<dbReference type="SUPFAM" id="SSF52540">
    <property type="entry name" value="P-loop containing nucleoside triphosphate hydrolases"/>
    <property type="match status" value="1"/>
</dbReference>
<dbReference type="Pfam" id="PF00211">
    <property type="entry name" value="Guanylate_cyc"/>
    <property type="match status" value="2"/>
</dbReference>
<name>W4MCV5_9BACT</name>
<dbReference type="SUPFAM" id="SSF48452">
    <property type="entry name" value="TPR-like"/>
    <property type="match status" value="1"/>
</dbReference>